<dbReference type="EMBL" id="CP059488">
    <property type="protein sequence ID" value="QQD73000.1"/>
    <property type="molecule type" value="Genomic_DNA"/>
</dbReference>
<name>A0A7T5BHV8_9PROT</name>
<dbReference type="Pfam" id="PF21983">
    <property type="entry name" value="NikA-like"/>
    <property type="match status" value="1"/>
</dbReference>
<dbReference type="InterPro" id="IPR053842">
    <property type="entry name" value="NikA-like"/>
</dbReference>
<protein>
    <submittedName>
        <fullName evidence="1">Ribbon-helix-helix protein, CopG family</fullName>
    </submittedName>
</protein>
<evidence type="ECO:0000313" key="2">
    <source>
        <dbReference type="Proteomes" id="UP000595420"/>
    </source>
</evidence>
<proteinExistence type="predicted"/>
<dbReference type="AlphaFoldDB" id="A0A7T5BHV8"/>
<organism evidence="1 2">
    <name type="scientific">Acidithiobacillus ferrivorans</name>
    <dbReference type="NCBI Taxonomy" id="160808"/>
    <lineage>
        <taxon>Bacteria</taxon>
        <taxon>Pseudomonadati</taxon>
        <taxon>Pseudomonadota</taxon>
        <taxon>Acidithiobacillia</taxon>
        <taxon>Acidithiobacillales</taxon>
        <taxon>Acidithiobacillaceae</taxon>
        <taxon>Acidithiobacillus</taxon>
    </lineage>
</organism>
<dbReference type="Proteomes" id="UP000595420">
    <property type="component" value="Chromosome"/>
</dbReference>
<reference evidence="1 2" key="1">
    <citation type="submission" date="2020-07" db="EMBL/GenBank/DDBJ databases">
        <title>Complete genome sequence analysis of Acidithiobacillus ferrivorans XJFY6S-08 reveals extreme environmental adaptation to alpine acid mine drainage.</title>
        <authorList>
            <person name="Yan L."/>
            <person name="Ni Y."/>
        </authorList>
    </citation>
    <scope>NUCLEOTIDE SEQUENCE [LARGE SCALE GENOMIC DNA]</scope>
    <source>
        <strain evidence="1 2">XJFY6S-08</strain>
    </source>
</reference>
<evidence type="ECO:0000313" key="1">
    <source>
        <dbReference type="EMBL" id="QQD73000.1"/>
    </source>
</evidence>
<accession>A0A7T5BHV8</accession>
<gene>
    <name evidence="1" type="ORF">H2515_01270</name>
</gene>
<sequence>MHSKEKAMATANERIPVLVTSQEKALISKMARDAHMSMGEFLRRAASSFRPSEDEKMLEGMIDQMLKTTAQASAAVDDALSFVDTSNKRIAAMESGRVY</sequence>